<name>A0A5P2G4F4_9BACT</name>
<dbReference type="AlphaFoldDB" id="A0A5P2G4F4"/>
<evidence type="ECO:0000313" key="1">
    <source>
        <dbReference type="EMBL" id="QES87973.1"/>
    </source>
</evidence>
<organism evidence="1 2">
    <name type="scientific">Rhizosphaericola mali</name>
    <dbReference type="NCBI Taxonomy" id="2545455"/>
    <lineage>
        <taxon>Bacteria</taxon>
        <taxon>Pseudomonadati</taxon>
        <taxon>Bacteroidota</taxon>
        <taxon>Chitinophagia</taxon>
        <taxon>Chitinophagales</taxon>
        <taxon>Chitinophagaceae</taxon>
        <taxon>Rhizosphaericola</taxon>
    </lineage>
</organism>
<protein>
    <submittedName>
        <fullName evidence="1">Uncharacterized protein</fullName>
    </submittedName>
</protein>
<evidence type="ECO:0000313" key="2">
    <source>
        <dbReference type="Proteomes" id="UP000292424"/>
    </source>
</evidence>
<proteinExistence type="predicted"/>
<dbReference type="EMBL" id="CP044016">
    <property type="protein sequence ID" value="QES87973.1"/>
    <property type="molecule type" value="Genomic_DNA"/>
</dbReference>
<keyword evidence="2" id="KW-1185">Reference proteome</keyword>
<sequence length="329" mass="38689">MNTKLLALLIFSFILNSLLAQRRVESIKDDKTAIKFIKNYFYDDYNYDWNKFHLIKGDEWTGLFNISKHLEDSLIANQKYLGWVKLDMNEDKKEDLIVSGYFSDKDIPEPEFGLFVFLSRKDGYYDVHDLKFSDQKTYPLYISETIFMDNKIPMIRLIDWAPDAMKLNNLPFAVDTVFHFDKYFINYNSHPLANWVQSVQMDIKNQEGIHTKLSITDMDSVSIGKINLEYLRGNKWNKIIGKLYPDIYIGLDQLINYGLTTSDFAINVTGNYMDENYLSIKFLNGKAVSLSNFTTRNRYTFDAICSWLIELNGYVHYLHEQKENNKNKN</sequence>
<accession>A0A5P2G4F4</accession>
<gene>
    <name evidence="1" type="ORF">E0W69_004595</name>
</gene>
<dbReference type="KEGG" id="arac:E0W69_004595"/>
<dbReference type="Proteomes" id="UP000292424">
    <property type="component" value="Chromosome"/>
</dbReference>
<dbReference type="RefSeq" id="WP_131328860.1">
    <property type="nucleotide sequence ID" value="NZ_CP044016.1"/>
</dbReference>
<reference evidence="1 2" key="1">
    <citation type="submission" date="2019-09" db="EMBL/GenBank/DDBJ databases">
        <title>Complete genome sequence of Arachidicoccus sp. B3-10 isolated from apple orchard soil.</title>
        <authorList>
            <person name="Kim H.S."/>
            <person name="Han K.-I."/>
            <person name="Suh M.K."/>
            <person name="Lee K.C."/>
            <person name="Eom M.K."/>
            <person name="Kim J.-S."/>
            <person name="Kang S.W."/>
            <person name="Sin Y."/>
            <person name="Lee J.-S."/>
        </authorList>
    </citation>
    <scope>NUCLEOTIDE SEQUENCE [LARGE SCALE GENOMIC DNA]</scope>
    <source>
        <strain evidence="1 2">B3-10</strain>
    </source>
</reference>
<dbReference type="OrthoDB" id="661646at2"/>